<dbReference type="SUPFAM" id="SSF100950">
    <property type="entry name" value="NagB/RpiA/CoA transferase-like"/>
    <property type="match status" value="1"/>
</dbReference>
<organism evidence="7 8">
    <name type="scientific">Paragemmobacter straminiformis</name>
    <dbReference type="NCBI Taxonomy" id="2045119"/>
    <lineage>
        <taxon>Bacteria</taxon>
        <taxon>Pseudomonadati</taxon>
        <taxon>Pseudomonadota</taxon>
        <taxon>Alphaproteobacteria</taxon>
        <taxon>Rhodobacterales</taxon>
        <taxon>Paracoccaceae</taxon>
        <taxon>Paragemmobacter</taxon>
    </lineage>
</organism>
<dbReference type="InterPro" id="IPR007324">
    <property type="entry name" value="Sugar-bd_dom_put"/>
</dbReference>
<dbReference type="InterPro" id="IPR000835">
    <property type="entry name" value="HTH_MarR-typ"/>
</dbReference>
<feature type="domain" description="HTH marR-type" evidence="6">
    <location>
        <begin position="20"/>
        <end position="58"/>
    </location>
</feature>
<dbReference type="PANTHER" id="PTHR34294">
    <property type="entry name" value="TRANSCRIPTIONAL REGULATOR-RELATED"/>
    <property type="match status" value="1"/>
</dbReference>
<evidence type="ECO:0000313" key="7">
    <source>
        <dbReference type="EMBL" id="MBC2836580.1"/>
    </source>
</evidence>
<evidence type="ECO:0000313" key="8">
    <source>
        <dbReference type="Proteomes" id="UP000555411"/>
    </source>
</evidence>
<evidence type="ECO:0000259" key="6">
    <source>
        <dbReference type="Pfam" id="PF12802"/>
    </source>
</evidence>
<dbReference type="GO" id="GO:0003700">
    <property type="term" value="F:DNA-binding transcription factor activity"/>
    <property type="evidence" value="ECO:0007669"/>
    <property type="project" value="InterPro"/>
</dbReference>
<evidence type="ECO:0000256" key="4">
    <source>
        <dbReference type="ARBA" id="ARBA00023163"/>
    </source>
</evidence>
<keyword evidence="3" id="KW-0238">DNA-binding</keyword>
<proteinExistence type="inferred from homology"/>
<dbReference type="GO" id="GO:0003677">
    <property type="term" value="F:DNA binding"/>
    <property type="evidence" value="ECO:0007669"/>
    <property type="project" value="UniProtKB-KW"/>
</dbReference>
<dbReference type="InterPro" id="IPR013324">
    <property type="entry name" value="RNA_pol_sigma_r3/r4-like"/>
</dbReference>
<evidence type="ECO:0000256" key="3">
    <source>
        <dbReference type="ARBA" id="ARBA00023125"/>
    </source>
</evidence>
<keyword evidence="2" id="KW-0805">Transcription regulation</keyword>
<feature type="domain" description="Sugar-binding" evidence="5">
    <location>
        <begin position="63"/>
        <end position="317"/>
    </location>
</feature>
<evidence type="ECO:0000259" key="5">
    <source>
        <dbReference type="Pfam" id="PF04198"/>
    </source>
</evidence>
<accession>A0A842I9Q7</accession>
<gene>
    <name evidence="7" type="ORF">H7F16_13755</name>
</gene>
<keyword evidence="4" id="KW-0804">Transcription</keyword>
<sequence length="319" mass="34020">MMLSPEIEPSQSDDAARAGWLYYVAGMTQDQIARELGVSRQRAQRLVSRAMAEGLVHVRIEHPIAACLELEQALTDRYGLTRARVAPGLGAGADAVRAIAPAAAQELERFLAMSEPLVIALGTGRALRGMVDSLTGLDAPQHRLVSMIGNIAPDGSASFFDVIMRIADKVRAPHYPMPMPVISATREEFMAFTALGPIRQVRQLAERADVIFVGVGQMGDDAPLLADKFITRAELTALQKRGAIGEIAGWVFDAEGRYLESPDDTRLGGVRIDPRLPRPAIGVAAGASKVPAIRAALKAGILNGIVTDESSARAILAQG</sequence>
<comment type="caution">
    <text evidence="7">The sequence shown here is derived from an EMBL/GenBank/DDBJ whole genome shotgun (WGS) entry which is preliminary data.</text>
</comment>
<dbReference type="GO" id="GO:0030246">
    <property type="term" value="F:carbohydrate binding"/>
    <property type="evidence" value="ECO:0007669"/>
    <property type="project" value="InterPro"/>
</dbReference>
<dbReference type="Gene3D" id="1.10.10.10">
    <property type="entry name" value="Winged helix-like DNA-binding domain superfamily/Winged helix DNA-binding domain"/>
    <property type="match status" value="1"/>
</dbReference>
<dbReference type="Pfam" id="PF04198">
    <property type="entry name" value="Sugar-bind"/>
    <property type="match status" value="1"/>
</dbReference>
<keyword evidence="8" id="KW-1185">Reference proteome</keyword>
<dbReference type="Pfam" id="PF12802">
    <property type="entry name" value="MarR_2"/>
    <property type="match status" value="1"/>
</dbReference>
<name>A0A842I9Q7_9RHOB</name>
<dbReference type="Proteomes" id="UP000555411">
    <property type="component" value="Unassembled WGS sequence"/>
</dbReference>
<protein>
    <submittedName>
        <fullName evidence="7">Sugar-binding transcriptional regulator</fullName>
    </submittedName>
</protein>
<comment type="similarity">
    <text evidence="1">Belongs to the SorC transcriptional regulatory family.</text>
</comment>
<dbReference type="SUPFAM" id="SSF88659">
    <property type="entry name" value="Sigma3 and sigma4 domains of RNA polymerase sigma factors"/>
    <property type="match status" value="1"/>
</dbReference>
<dbReference type="PANTHER" id="PTHR34294:SF1">
    <property type="entry name" value="TRANSCRIPTIONAL REGULATOR LSRR"/>
    <property type="match status" value="1"/>
</dbReference>
<dbReference type="AlphaFoldDB" id="A0A842I9Q7"/>
<dbReference type="EMBL" id="JACLQD010000004">
    <property type="protein sequence ID" value="MBC2836580.1"/>
    <property type="molecule type" value="Genomic_DNA"/>
</dbReference>
<dbReference type="InterPro" id="IPR051054">
    <property type="entry name" value="SorC_transcr_regulators"/>
</dbReference>
<dbReference type="Gene3D" id="3.40.50.1360">
    <property type="match status" value="1"/>
</dbReference>
<dbReference type="InterPro" id="IPR036388">
    <property type="entry name" value="WH-like_DNA-bd_sf"/>
</dbReference>
<reference evidence="7 8" key="1">
    <citation type="journal article" date="2017" name="Int. J. Syst. Evol. Microbiol.">
        <title>Gemmobacter straminiformis sp. nov., isolated from an artificial fountain.</title>
        <authorList>
            <person name="Kang J.Y."/>
            <person name="Kim M.J."/>
            <person name="Chun J."/>
            <person name="Son K.P."/>
            <person name="Jahng K.Y."/>
        </authorList>
    </citation>
    <scope>NUCLEOTIDE SEQUENCE [LARGE SCALE GENOMIC DNA]</scope>
    <source>
        <strain evidence="7 8">CAM-8</strain>
    </source>
</reference>
<dbReference type="InterPro" id="IPR037171">
    <property type="entry name" value="NagB/RpiA_transferase-like"/>
</dbReference>
<evidence type="ECO:0000256" key="2">
    <source>
        <dbReference type="ARBA" id="ARBA00023015"/>
    </source>
</evidence>
<evidence type="ECO:0000256" key="1">
    <source>
        <dbReference type="ARBA" id="ARBA00010466"/>
    </source>
</evidence>
<dbReference type="RefSeq" id="WP_185798524.1">
    <property type="nucleotide sequence ID" value="NZ_JACLQD010000004.1"/>
</dbReference>